<evidence type="ECO:0000256" key="1">
    <source>
        <dbReference type="SAM" id="Phobius"/>
    </source>
</evidence>
<keyword evidence="4" id="KW-1185">Reference proteome</keyword>
<keyword evidence="1" id="KW-1133">Transmembrane helix</keyword>
<dbReference type="AlphaFoldDB" id="A0A1H9D4D9"/>
<dbReference type="eggNOG" id="ENOG5032RY6">
    <property type="taxonomic scope" value="Bacteria"/>
</dbReference>
<name>A0A1H9D4D9_9SPIR</name>
<feature type="transmembrane region" description="Helical" evidence="1">
    <location>
        <begin position="105"/>
        <end position="126"/>
    </location>
</feature>
<dbReference type="GO" id="GO:0016020">
    <property type="term" value="C:membrane"/>
    <property type="evidence" value="ECO:0007669"/>
    <property type="project" value="InterPro"/>
</dbReference>
<dbReference type="Pfam" id="PF00892">
    <property type="entry name" value="EamA"/>
    <property type="match status" value="1"/>
</dbReference>
<evidence type="ECO:0000313" key="4">
    <source>
        <dbReference type="Proteomes" id="UP000182360"/>
    </source>
</evidence>
<dbReference type="InterPro" id="IPR000620">
    <property type="entry name" value="EamA_dom"/>
</dbReference>
<organism evidence="3 4">
    <name type="scientific">Treponema bryantii</name>
    <dbReference type="NCBI Taxonomy" id="163"/>
    <lineage>
        <taxon>Bacteria</taxon>
        <taxon>Pseudomonadati</taxon>
        <taxon>Spirochaetota</taxon>
        <taxon>Spirochaetia</taxon>
        <taxon>Spirochaetales</taxon>
        <taxon>Treponemataceae</taxon>
        <taxon>Treponema</taxon>
    </lineage>
</organism>
<sequence>MLKNCLRYNHHMFNYIWPLLIIVFSNTLYQICAKGIPQQMNTYASMTITYAVATLFSAAAFFVTTKGGNILKEFSHTNWATIVLGIVITGLEVGFIFAYKAGWKVNTLSVTTNAILAIVLIVVGLISYHEVISWSKVLGVAICLVGLYFINKK</sequence>
<accession>A0A1H9D4D9</accession>
<evidence type="ECO:0000313" key="3">
    <source>
        <dbReference type="EMBL" id="SEQ08342.1"/>
    </source>
</evidence>
<feature type="domain" description="EamA" evidence="2">
    <location>
        <begin position="19"/>
        <end position="151"/>
    </location>
</feature>
<feature type="transmembrane region" description="Helical" evidence="1">
    <location>
        <begin position="132"/>
        <end position="150"/>
    </location>
</feature>
<reference evidence="3 4" key="1">
    <citation type="submission" date="2016-10" db="EMBL/GenBank/DDBJ databases">
        <authorList>
            <person name="de Groot N.N."/>
        </authorList>
    </citation>
    <scope>NUCLEOTIDE SEQUENCE [LARGE SCALE GENOMIC DNA]</scope>
    <source>
        <strain evidence="3 4">B25</strain>
    </source>
</reference>
<feature type="transmembrane region" description="Helical" evidence="1">
    <location>
        <begin position="43"/>
        <end position="64"/>
    </location>
</feature>
<feature type="transmembrane region" description="Helical" evidence="1">
    <location>
        <begin position="12"/>
        <end position="31"/>
    </location>
</feature>
<dbReference type="Proteomes" id="UP000182360">
    <property type="component" value="Unassembled WGS sequence"/>
</dbReference>
<keyword evidence="1" id="KW-0472">Membrane</keyword>
<dbReference type="EMBL" id="FOFU01000002">
    <property type="protein sequence ID" value="SEQ08342.1"/>
    <property type="molecule type" value="Genomic_DNA"/>
</dbReference>
<dbReference type="STRING" id="163.SAMN04487775_1191"/>
<gene>
    <name evidence="3" type="ORF">SAMN04487977_102432</name>
</gene>
<protein>
    <submittedName>
        <fullName evidence="3">EamA-like transporter family protein</fullName>
    </submittedName>
</protein>
<proteinExistence type="predicted"/>
<keyword evidence="1" id="KW-0812">Transmembrane</keyword>
<evidence type="ECO:0000259" key="2">
    <source>
        <dbReference type="Pfam" id="PF00892"/>
    </source>
</evidence>
<feature type="transmembrane region" description="Helical" evidence="1">
    <location>
        <begin position="76"/>
        <end position="98"/>
    </location>
</feature>